<name>A0A2A6C8Y0_PRIPA</name>
<sequence length="369" mass="41820">MSRAIVIFRRNMTEEDTWWMDCNFAQVGNGQGHCQAPRIQLIAIAVLRYSMLTISIVVTAVTAYVVVRSKSVSREYSSMLVLSLVVWMLVDAVMQWLGDPFLLFPTMCVYHRAELTNVQLTAIAGFKIAPPGSIFHFSLRVRIAFLCALLFPYLGIGPLFYRECAPIAKTLYHFNPDDYHAMNRERIDFFPIGTIHYSLLIFDGLFASLFIFMASLSFVWKTIDKHLLNVCIQTAHHTFAQIRDAKNLSPSMLRLHRILTKSLVFQALTPLFFIIIPIGIATITQYIFTRPWDEMSIHPILPFIIALVIFSCHVTAHASVLIGTTPAFRDRLLQMVKCVLPNRIIPQDHTAYAGHTAYLSFTGATSALQ</sequence>
<reference evidence="2" key="1">
    <citation type="journal article" date="2008" name="Nat. Genet.">
        <title>The Pristionchus pacificus genome provides a unique perspective on nematode lifestyle and parasitism.</title>
        <authorList>
            <person name="Dieterich C."/>
            <person name="Clifton S.W."/>
            <person name="Schuster L.N."/>
            <person name="Chinwalla A."/>
            <person name="Delehaunty K."/>
            <person name="Dinkelacker I."/>
            <person name="Fulton L."/>
            <person name="Fulton R."/>
            <person name="Godfrey J."/>
            <person name="Minx P."/>
            <person name="Mitreva M."/>
            <person name="Roeseler W."/>
            <person name="Tian H."/>
            <person name="Witte H."/>
            <person name="Yang S.P."/>
            <person name="Wilson R.K."/>
            <person name="Sommer R.J."/>
        </authorList>
    </citation>
    <scope>NUCLEOTIDE SEQUENCE [LARGE SCALE GENOMIC DNA]</scope>
    <source>
        <strain evidence="2">PS312</strain>
    </source>
</reference>
<dbReference type="InterPro" id="IPR053220">
    <property type="entry name" value="Nematode_rcpt-like_serp_H"/>
</dbReference>
<evidence type="ECO:0000313" key="1">
    <source>
        <dbReference type="EnsemblMetazoa" id="PPA34776.1"/>
    </source>
</evidence>
<proteinExistence type="predicted"/>
<organism evidence="1 2">
    <name type="scientific">Pristionchus pacificus</name>
    <name type="common">Parasitic nematode worm</name>
    <dbReference type="NCBI Taxonomy" id="54126"/>
    <lineage>
        <taxon>Eukaryota</taxon>
        <taxon>Metazoa</taxon>
        <taxon>Ecdysozoa</taxon>
        <taxon>Nematoda</taxon>
        <taxon>Chromadorea</taxon>
        <taxon>Rhabditida</taxon>
        <taxon>Rhabditina</taxon>
        <taxon>Diplogasteromorpha</taxon>
        <taxon>Diplogasteroidea</taxon>
        <taxon>Neodiplogasteridae</taxon>
        <taxon>Pristionchus</taxon>
    </lineage>
</organism>
<reference evidence="1" key="2">
    <citation type="submission" date="2022-06" db="UniProtKB">
        <authorList>
            <consortium name="EnsemblMetazoa"/>
        </authorList>
    </citation>
    <scope>IDENTIFICATION</scope>
    <source>
        <strain evidence="1">PS312</strain>
    </source>
</reference>
<dbReference type="Proteomes" id="UP000005239">
    <property type="component" value="Unassembled WGS sequence"/>
</dbReference>
<accession>A0A2A6C8Y0</accession>
<accession>A0A8R1YMR7</accession>
<keyword evidence="2" id="KW-1185">Reference proteome</keyword>
<dbReference type="AlphaFoldDB" id="A0A2A6C8Y0"/>
<dbReference type="PANTHER" id="PTHR22941:SF26">
    <property type="entry name" value="SERPENTINE RECEPTOR, CLASS H"/>
    <property type="match status" value="1"/>
</dbReference>
<gene>
    <name evidence="1" type="primary">WBGene00273145</name>
</gene>
<dbReference type="PANTHER" id="PTHR22941">
    <property type="entry name" value="SERPENTINE RECEPTOR"/>
    <property type="match status" value="1"/>
</dbReference>
<evidence type="ECO:0000313" key="2">
    <source>
        <dbReference type="Proteomes" id="UP000005239"/>
    </source>
</evidence>
<protein>
    <submittedName>
        <fullName evidence="1">G protein-coupled receptor</fullName>
    </submittedName>
</protein>
<dbReference type="InterPro" id="IPR019429">
    <property type="entry name" value="7TM_GPCR_serpentine_rcpt_Sri"/>
</dbReference>
<dbReference type="EnsemblMetazoa" id="PPA34776.1">
    <property type="protein sequence ID" value="PPA34776.1"/>
    <property type="gene ID" value="WBGene00273145"/>
</dbReference>
<dbReference type="Pfam" id="PF10327">
    <property type="entry name" value="7TM_GPCR_Sri"/>
    <property type="match status" value="1"/>
</dbReference>